<name>A0A2J6WQQ9_9BACT</name>
<dbReference type="EMBL" id="PNIN01000019">
    <property type="protein sequence ID" value="PMP72714.1"/>
    <property type="molecule type" value="Genomic_DNA"/>
</dbReference>
<sequence length="389" mass="46308">MLKDQLIKIIFSAANIQRWNDHIRPSVGFSELDKQAHKMFIAYILAKLEERKRDVNWILLIEGSIFEMLQRVIITDIKPPIYYKIVKSYGKELNNWVLNELKRNSGLQNDDFFKKFEDYFENTNDNFEKRILRAAHYLATNWEYNIIYEMNKNLYGAEKTKNEILSELKNHYKLDSVREFITTNEKLRNFVDLVGQLRYQKRWANTPRIPETTVLGHMYTVAIFSYFELYEKDVCNRLKRNTFLSGLFHDLPEVLTRDIISPVKKSVAGLDEIIKKIEKEHITNELLPLLPPFMHEEMRYLLFDEFKCKIFDSDVKFVSRDSIYEEYNKDHFEPVDGSLLKECDLISAYYEAAISIENGIKPTHLLEVKSNMENKYPFIRRLIPKKQIL</sequence>
<dbReference type="Pfam" id="PF13023">
    <property type="entry name" value="HD_3"/>
    <property type="match status" value="1"/>
</dbReference>
<dbReference type="Gene3D" id="1.10.3210.10">
    <property type="entry name" value="Hypothetical protein af1432"/>
    <property type="match status" value="2"/>
</dbReference>
<evidence type="ECO:0000313" key="2">
    <source>
        <dbReference type="EMBL" id="PMP72714.1"/>
    </source>
</evidence>
<dbReference type="Proteomes" id="UP000242881">
    <property type="component" value="Unassembled WGS sequence"/>
</dbReference>
<reference evidence="2 3" key="1">
    <citation type="submission" date="2018-01" db="EMBL/GenBank/DDBJ databases">
        <title>Metagenomic assembled genomes from two thermal pools in the Uzon Caldera, Kamchatka, Russia.</title>
        <authorList>
            <person name="Wilkins L."/>
            <person name="Ettinger C."/>
        </authorList>
    </citation>
    <scope>NUCLEOTIDE SEQUENCE [LARGE SCALE GENOMIC DNA]</scope>
    <source>
        <strain evidence="2">ZAV-05</strain>
    </source>
</reference>
<protein>
    <submittedName>
        <fullName evidence="2">HAD family hydrolase</fullName>
    </submittedName>
</protein>
<dbReference type="RefSeq" id="WP_424605184.1">
    <property type="nucleotide sequence ID" value="NZ_JBNAVA010000002.1"/>
</dbReference>
<dbReference type="SUPFAM" id="SSF109604">
    <property type="entry name" value="HD-domain/PDEase-like"/>
    <property type="match status" value="2"/>
</dbReference>
<organism evidence="2 3">
    <name type="scientific">Calditerrivibrio nitroreducens</name>
    <dbReference type="NCBI Taxonomy" id="477976"/>
    <lineage>
        <taxon>Bacteria</taxon>
        <taxon>Pseudomonadati</taxon>
        <taxon>Deferribacterota</taxon>
        <taxon>Deferribacteres</taxon>
        <taxon>Deferribacterales</taxon>
        <taxon>Calditerrivibrionaceae</taxon>
    </lineage>
</organism>
<keyword evidence="2" id="KW-0378">Hydrolase</keyword>
<evidence type="ECO:0000259" key="1">
    <source>
        <dbReference type="Pfam" id="PF13023"/>
    </source>
</evidence>
<dbReference type="InterPro" id="IPR006674">
    <property type="entry name" value="HD_domain"/>
</dbReference>
<dbReference type="GO" id="GO:0016787">
    <property type="term" value="F:hydrolase activity"/>
    <property type="evidence" value="ECO:0007669"/>
    <property type="project" value="UniProtKB-KW"/>
</dbReference>
<dbReference type="AlphaFoldDB" id="A0A2J6WQQ9"/>
<gene>
    <name evidence="2" type="ORF">C0187_01210</name>
</gene>
<feature type="domain" description="HD" evidence="1">
    <location>
        <begin position="194"/>
        <end position="365"/>
    </location>
</feature>
<comment type="caution">
    <text evidence="2">The sequence shown here is derived from an EMBL/GenBank/DDBJ whole genome shotgun (WGS) entry which is preliminary data.</text>
</comment>
<proteinExistence type="predicted"/>
<evidence type="ECO:0000313" key="3">
    <source>
        <dbReference type="Proteomes" id="UP000242881"/>
    </source>
</evidence>
<accession>A0A2J6WQQ9</accession>